<keyword evidence="3" id="KW-1185">Reference proteome</keyword>
<proteinExistence type="predicted"/>
<reference evidence="2 3" key="1">
    <citation type="submission" date="2016-03" db="EMBL/GenBank/DDBJ databases">
        <authorList>
            <person name="Ploux O."/>
        </authorList>
    </citation>
    <scope>NUCLEOTIDE SEQUENCE [LARGE SCALE GENOMIC DNA]</scope>
    <source>
        <strain evidence="2 3">R0</strain>
    </source>
</reference>
<sequence length="535" mass="58748">MGMKKSYSVLLLCVFLGIQTGVLGKVWAKSLSGTELFAKCYMQFTGLPLPLQHPWKLQIMAGTLRGEQACVDLLDKAELNSQGMVSSDSESKAVLNRIYEFHRSWFEVGVFNQMQNFAGGDVGHYGVAGTSDVLDSTEPALAITYNLFSSSLPHYSQVLRTSSGFVAQREVDPTINPSFTGNNQPYQLLFRSATNWNATTFSGSFPLAFPRIQKGELTGIKPQTQNIMVPDYWIDPPLSQASDTNLRARRASLNTPGTPSEGSISSFNFFDSMGGGLLGFQSTMLLNWGHEDALLANGSLKLPRRWIKNMLNTMLCKELPVLREADVVAFVDSSGGPDVAPFREGTSCLQCHGTLDQLAMVGRNFTVARTEPGNGQRVSGGGRKSAAEPNGITSRNSYVMGRYSVISDPGYSWSSTPVANFHRSQPRGKVYLRTFSGALVNQPVNGLAEAGAALSNIDDFYQCAAKRYFEYLTGNEVLLYDRGDSRFANVTKSLSTEAIRNRLFIEKLSRELKATGSLRSLIKSILQSEYYTESK</sequence>
<dbReference type="Proteomes" id="UP000075320">
    <property type="component" value="Unassembled WGS sequence"/>
</dbReference>
<gene>
    <name evidence="2" type="ORF">AZI86_17015</name>
</gene>
<organism evidence="2 3">
    <name type="scientific">Bdellovibrio bacteriovorus</name>
    <dbReference type="NCBI Taxonomy" id="959"/>
    <lineage>
        <taxon>Bacteria</taxon>
        <taxon>Pseudomonadati</taxon>
        <taxon>Bdellovibrionota</taxon>
        <taxon>Bdellovibrionia</taxon>
        <taxon>Bdellovibrionales</taxon>
        <taxon>Pseudobdellovibrionaceae</taxon>
        <taxon>Bdellovibrio</taxon>
    </lineage>
</organism>
<evidence type="ECO:0000313" key="2">
    <source>
        <dbReference type="EMBL" id="KYG61414.1"/>
    </source>
</evidence>
<dbReference type="AlphaFoldDB" id="A0A150WEN0"/>
<accession>A0A150WEN0</accession>
<evidence type="ECO:0000256" key="1">
    <source>
        <dbReference type="SAM" id="MobiDB-lite"/>
    </source>
</evidence>
<dbReference type="EMBL" id="LUKE01000006">
    <property type="protein sequence ID" value="KYG61414.1"/>
    <property type="molecule type" value="Genomic_DNA"/>
</dbReference>
<comment type="caution">
    <text evidence="2">The sequence shown here is derived from an EMBL/GenBank/DDBJ whole genome shotgun (WGS) entry which is preliminary data.</text>
</comment>
<feature type="region of interest" description="Disordered" evidence="1">
    <location>
        <begin position="370"/>
        <end position="393"/>
    </location>
</feature>
<name>A0A150WEN0_BDEBC</name>
<evidence type="ECO:0000313" key="3">
    <source>
        <dbReference type="Proteomes" id="UP000075320"/>
    </source>
</evidence>
<protein>
    <submittedName>
        <fullName evidence="2">Uncharacterized protein</fullName>
    </submittedName>
</protein>